<keyword evidence="1" id="KW-0175">Coiled coil</keyword>
<evidence type="ECO:0000256" key="1">
    <source>
        <dbReference type="SAM" id="Coils"/>
    </source>
</evidence>
<dbReference type="GO" id="GO:0016020">
    <property type="term" value="C:membrane"/>
    <property type="evidence" value="ECO:0007669"/>
    <property type="project" value="TreeGrafter"/>
</dbReference>
<dbReference type="Pfam" id="PF23743">
    <property type="entry name" value="Beta-prop_BBS7"/>
    <property type="match status" value="1"/>
</dbReference>
<evidence type="ECO:0000259" key="4">
    <source>
        <dbReference type="Pfam" id="PF23743"/>
    </source>
</evidence>
<dbReference type="EMBL" id="MKKU01000179">
    <property type="protein sequence ID" value="RNF20428.1"/>
    <property type="molecule type" value="Genomic_DNA"/>
</dbReference>
<dbReference type="AlphaFoldDB" id="A0A3R7ND91"/>
<sequence length="762" mass="82807">MLTGHDIHFVRRELATALCTSPRCLLVYPLGKKSRQRVGVAAKNGTMSVFSVGKTAERVAAFDTDPQSKPVSCATLYEDQLFFVYGSTLDAYSRRGRRFFSFDTNVTEVIHTLFVSTPFIICCGSFMTTGFREASELGFYMAPDRVNAMVACVAAAAVGVAERSFDDYRCILGCNDRTIRMLRGHKSIEEVHCEAPVTSLSLGEGSRRLYYGTSAGSLGCLELKNADTALSRAFSFIPDEHRAAVTALAVYDINLDDKEELLVGHQDGLLQVFYIHAGEGAARSHPVCIWSGSMDEGVVSIAAGLITHSRRPDLLVHSLSGSLTAFTLQAVEHAEPEEAAAAAAAALESTDAQISEVSKEIEALKEALVTQTRELTKQSGAGKRGTPLLAVSSTFKTKVTLSQQKDNPALRLLVEVDTPLDCVVLQSELRLHFLDDGSAEVVLQEEMPENNPSTKSLAIVRPLEARRHSCSVAFWVEDGQWGLLSVTALAIPAPRTAQVKMVQLRPLPLYARVGRVDEAVAEGKGPAALSTMEVQGEFSARDMHSWIFKLLPGTPEMYQEKLTTLSYEDTFFHHTLGVKYGDGHASFTTGSLQALLVTKRFISFCASERSIELRFAVKLHGRAVRFNLSRVVPHITGCNTGLQSLRLLEALQELQGSQQMDVVCFPKEHQQLLERADAVKKAHPQALLTMGYLQSSLLSLYGSVAEFVPTVPKMSPATKEALLAAANHTAVSELTSALERLFLCDEEGDAADGRSGVGARGG</sequence>
<accession>A0A3R7ND91</accession>
<dbReference type="SUPFAM" id="SSF50978">
    <property type="entry name" value="WD40 repeat-like"/>
    <property type="match status" value="1"/>
</dbReference>
<evidence type="ECO:0000313" key="5">
    <source>
        <dbReference type="EMBL" id="RNF20428.1"/>
    </source>
</evidence>
<dbReference type="InterPro" id="IPR036322">
    <property type="entry name" value="WD40_repeat_dom_sf"/>
</dbReference>
<gene>
    <name evidence="5" type="ORF">Tco025E_03786</name>
</gene>
<dbReference type="GO" id="GO:0008104">
    <property type="term" value="P:intracellular protein localization"/>
    <property type="evidence" value="ECO:0007669"/>
    <property type="project" value="TreeGrafter"/>
</dbReference>
<feature type="coiled-coil region" evidence="1">
    <location>
        <begin position="347"/>
        <end position="374"/>
    </location>
</feature>
<name>A0A3R7ND91_9TRYP</name>
<organism evidence="5 6">
    <name type="scientific">Trypanosoma conorhini</name>
    <dbReference type="NCBI Taxonomy" id="83891"/>
    <lineage>
        <taxon>Eukaryota</taxon>
        <taxon>Discoba</taxon>
        <taxon>Euglenozoa</taxon>
        <taxon>Kinetoplastea</taxon>
        <taxon>Metakinetoplastina</taxon>
        <taxon>Trypanosomatida</taxon>
        <taxon>Trypanosomatidae</taxon>
        <taxon>Trypanosoma</taxon>
    </lineage>
</organism>
<dbReference type="Gene3D" id="2.130.10.10">
    <property type="entry name" value="YVTN repeat-like/Quinoprotein amine dehydrogenase"/>
    <property type="match status" value="1"/>
</dbReference>
<dbReference type="PANTHER" id="PTHR16074">
    <property type="entry name" value="BARDET-BIEDL SYNDROME 7 PROTEIN"/>
    <property type="match status" value="1"/>
</dbReference>
<feature type="domain" description="BBS7 beta-propeller" evidence="4">
    <location>
        <begin position="31"/>
        <end position="327"/>
    </location>
</feature>
<evidence type="ECO:0000259" key="2">
    <source>
        <dbReference type="Pfam" id="PF23360"/>
    </source>
</evidence>
<dbReference type="Pfam" id="PF23361">
    <property type="entry name" value="BBS7_pf"/>
    <property type="match status" value="1"/>
</dbReference>
<dbReference type="Pfam" id="PF23360">
    <property type="entry name" value="BBS7_GAE"/>
    <property type="match status" value="1"/>
</dbReference>
<comment type="caution">
    <text evidence="5">The sequence shown here is derived from an EMBL/GenBank/DDBJ whole genome shotgun (WGS) entry which is preliminary data.</text>
</comment>
<dbReference type="GO" id="GO:0005930">
    <property type="term" value="C:axoneme"/>
    <property type="evidence" value="ECO:0007669"/>
    <property type="project" value="TreeGrafter"/>
</dbReference>
<dbReference type="GO" id="GO:0034464">
    <property type="term" value="C:BBSome"/>
    <property type="evidence" value="ECO:0007669"/>
    <property type="project" value="TreeGrafter"/>
</dbReference>
<dbReference type="PANTHER" id="PTHR16074:SF4">
    <property type="entry name" value="BARDET-BIEDL SYNDROME 7 PROTEIN"/>
    <property type="match status" value="1"/>
</dbReference>
<reference evidence="5 6" key="1">
    <citation type="journal article" date="2018" name="BMC Genomics">
        <title>Genomic comparison of Trypanosoma conorhini and Trypanosoma rangeli to Trypanosoma cruzi strains of high and low virulence.</title>
        <authorList>
            <person name="Bradwell K.R."/>
            <person name="Koparde V.N."/>
            <person name="Matveyev A.V."/>
            <person name="Serrano M.G."/>
            <person name="Alves J.M."/>
            <person name="Parikh H."/>
            <person name="Huang B."/>
            <person name="Lee V."/>
            <person name="Espinosa-Alvarez O."/>
            <person name="Ortiz P.A."/>
            <person name="Costa-Martins A.G."/>
            <person name="Teixeira M.M."/>
            <person name="Buck G.A."/>
        </authorList>
    </citation>
    <scope>NUCLEOTIDE SEQUENCE [LARGE SCALE GENOMIC DNA]</scope>
    <source>
        <strain evidence="5 6">025E</strain>
    </source>
</reference>
<evidence type="ECO:0000259" key="3">
    <source>
        <dbReference type="Pfam" id="PF23361"/>
    </source>
</evidence>
<dbReference type="RefSeq" id="XP_029229203.1">
    <property type="nucleotide sequence ID" value="XM_029370704.1"/>
</dbReference>
<dbReference type="GO" id="GO:0060271">
    <property type="term" value="P:cilium assembly"/>
    <property type="evidence" value="ECO:0007669"/>
    <property type="project" value="TreeGrafter"/>
</dbReference>
<keyword evidence="6" id="KW-1185">Reference proteome</keyword>
<feature type="domain" description="BBS7 platform" evidence="3">
    <location>
        <begin position="527"/>
        <end position="616"/>
    </location>
</feature>
<feature type="domain" description="BBS7 GAE" evidence="2">
    <location>
        <begin position="395"/>
        <end position="500"/>
    </location>
</feature>
<dbReference type="OrthoDB" id="414590at2759"/>
<protein>
    <submittedName>
        <fullName evidence="5">Putative intergrin alpha chain protein</fullName>
    </submittedName>
</protein>
<dbReference type="Proteomes" id="UP000284403">
    <property type="component" value="Unassembled WGS sequence"/>
</dbReference>
<dbReference type="InterPro" id="IPR056333">
    <property type="entry name" value="BBS7_pf_dom"/>
</dbReference>
<dbReference type="GO" id="GO:0036064">
    <property type="term" value="C:ciliary basal body"/>
    <property type="evidence" value="ECO:0007669"/>
    <property type="project" value="TreeGrafter"/>
</dbReference>
<dbReference type="InterPro" id="IPR056334">
    <property type="entry name" value="BBS7_GAE_dom"/>
</dbReference>
<proteinExistence type="predicted"/>
<dbReference type="GeneID" id="40317397"/>
<dbReference type="InterPro" id="IPR015943">
    <property type="entry name" value="WD40/YVTN_repeat-like_dom_sf"/>
</dbReference>
<dbReference type="InterPro" id="IPR056332">
    <property type="entry name" value="Beta-prop_BBS7"/>
</dbReference>
<evidence type="ECO:0000313" key="6">
    <source>
        <dbReference type="Proteomes" id="UP000284403"/>
    </source>
</evidence>